<dbReference type="Proteomes" id="UP000627984">
    <property type="component" value="Unassembled WGS sequence"/>
</dbReference>
<dbReference type="AlphaFoldDB" id="A0AA37F8P2"/>
<comment type="caution">
    <text evidence="2">The sequence shown here is derived from an EMBL/GenBank/DDBJ whole genome shotgun (WGS) entry which is preliminary data.</text>
</comment>
<reference evidence="2" key="2">
    <citation type="submission" date="2022-09" db="EMBL/GenBank/DDBJ databases">
        <authorList>
            <person name="Sun Q."/>
            <person name="Ohkuma M."/>
        </authorList>
    </citation>
    <scope>NUCLEOTIDE SEQUENCE</scope>
    <source>
        <strain evidence="2">JCM 3093</strain>
    </source>
</reference>
<accession>A0AA37F8P2</accession>
<name>A0AA37F8P2_9ACTN</name>
<reference evidence="2" key="1">
    <citation type="journal article" date="2014" name="Int. J. Syst. Evol. Microbiol.">
        <title>Complete genome sequence of Corynebacterium casei LMG S-19264T (=DSM 44701T), isolated from a smear-ripened cheese.</title>
        <authorList>
            <consortium name="US DOE Joint Genome Institute (JGI-PGF)"/>
            <person name="Walter F."/>
            <person name="Albersmeier A."/>
            <person name="Kalinowski J."/>
            <person name="Ruckert C."/>
        </authorList>
    </citation>
    <scope>NUCLEOTIDE SEQUENCE</scope>
    <source>
        <strain evidence="2">JCM 3093</strain>
    </source>
</reference>
<dbReference type="EMBL" id="BMQD01000048">
    <property type="protein sequence ID" value="GGK99409.1"/>
    <property type="molecule type" value="Genomic_DNA"/>
</dbReference>
<proteinExistence type="predicted"/>
<gene>
    <name evidence="2" type="ORF">GCM10010126_68750</name>
</gene>
<sequence length="53" mass="6035">MARTRTYDPGRKYTGTWPGGEPQSIRDAYDKEFSKEQADRQAARDAAKKKGDK</sequence>
<organism evidence="2 3">
    <name type="scientific">Planomonospora parontospora</name>
    <dbReference type="NCBI Taxonomy" id="58119"/>
    <lineage>
        <taxon>Bacteria</taxon>
        <taxon>Bacillati</taxon>
        <taxon>Actinomycetota</taxon>
        <taxon>Actinomycetes</taxon>
        <taxon>Streptosporangiales</taxon>
        <taxon>Streptosporangiaceae</taxon>
        <taxon>Planomonospora</taxon>
    </lineage>
</organism>
<protein>
    <submittedName>
        <fullName evidence="2">Uncharacterized protein</fullName>
    </submittedName>
</protein>
<feature type="region of interest" description="Disordered" evidence="1">
    <location>
        <begin position="1"/>
        <end position="53"/>
    </location>
</feature>
<feature type="compositionally biased region" description="Basic and acidic residues" evidence="1">
    <location>
        <begin position="1"/>
        <end position="11"/>
    </location>
</feature>
<evidence type="ECO:0000256" key="1">
    <source>
        <dbReference type="SAM" id="MobiDB-lite"/>
    </source>
</evidence>
<dbReference type="RefSeq" id="WP_191898536.1">
    <property type="nucleotide sequence ID" value="NZ_BMQD01000048.1"/>
</dbReference>
<evidence type="ECO:0000313" key="3">
    <source>
        <dbReference type="Proteomes" id="UP000627984"/>
    </source>
</evidence>
<evidence type="ECO:0000313" key="2">
    <source>
        <dbReference type="EMBL" id="GGK99409.1"/>
    </source>
</evidence>
<feature type="compositionally biased region" description="Basic and acidic residues" evidence="1">
    <location>
        <begin position="27"/>
        <end position="53"/>
    </location>
</feature>